<dbReference type="PROSITE" id="PS00108">
    <property type="entry name" value="PROTEIN_KINASE_ST"/>
    <property type="match status" value="1"/>
</dbReference>
<dbReference type="SUPFAM" id="SSF56112">
    <property type="entry name" value="Protein kinase-like (PK-like)"/>
    <property type="match status" value="1"/>
</dbReference>
<dbReference type="Proteomes" id="UP001230268">
    <property type="component" value="Unassembled WGS sequence"/>
</dbReference>
<dbReference type="InterPro" id="IPR011009">
    <property type="entry name" value="Kinase-like_dom_sf"/>
</dbReference>
<dbReference type="GO" id="GO:0005634">
    <property type="term" value="C:nucleus"/>
    <property type="evidence" value="ECO:0007669"/>
    <property type="project" value="TreeGrafter"/>
</dbReference>
<reference evidence="2" key="1">
    <citation type="submission" date="2023-08" db="EMBL/GenBank/DDBJ databases">
        <title>Draft sequence of the Babesia gibsoni genome.</title>
        <authorList>
            <person name="Yamagishi J.Y."/>
            <person name="Xuan X.X."/>
        </authorList>
    </citation>
    <scope>NUCLEOTIDE SEQUENCE</scope>
    <source>
        <strain evidence="2">Azabu</strain>
    </source>
</reference>
<organism evidence="2 3">
    <name type="scientific">Babesia gibsoni</name>
    <dbReference type="NCBI Taxonomy" id="33632"/>
    <lineage>
        <taxon>Eukaryota</taxon>
        <taxon>Sar</taxon>
        <taxon>Alveolata</taxon>
        <taxon>Apicomplexa</taxon>
        <taxon>Aconoidasida</taxon>
        <taxon>Piroplasmida</taxon>
        <taxon>Babesiidae</taxon>
        <taxon>Babesia</taxon>
    </lineage>
</organism>
<name>A0AAD8UVT0_BABGI</name>
<dbReference type="PANTHER" id="PTHR44167:SF24">
    <property type="entry name" value="SERINE_THREONINE-PROTEIN KINASE CHK2"/>
    <property type="match status" value="1"/>
</dbReference>
<comment type="caution">
    <text evidence="2">The sequence shown here is derived from an EMBL/GenBank/DDBJ whole genome shotgun (WGS) entry which is preliminary data.</text>
</comment>
<proteinExistence type="predicted"/>
<feature type="domain" description="Protein kinase" evidence="1">
    <location>
        <begin position="207"/>
        <end position="562"/>
    </location>
</feature>
<dbReference type="Pfam" id="PF00069">
    <property type="entry name" value="Pkinase"/>
    <property type="match status" value="1"/>
</dbReference>
<evidence type="ECO:0000313" key="2">
    <source>
        <dbReference type="EMBL" id="KAK1444733.1"/>
    </source>
</evidence>
<dbReference type="GO" id="GO:0004674">
    <property type="term" value="F:protein serine/threonine kinase activity"/>
    <property type="evidence" value="ECO:0007669"/>
    <property type="project" value="TreeGrafter"/>
</dbReference>
<evidence type="ECO:0000313" key="3">
    <source>
        <dbReference type="Proteomes" id="UP001230268"/>
    </source>
</evidence>
<gene>
    <name evidence="2" type="ORF">BgAZ_106390</name>
</gene>
<dbReference type="PROSITE" id="PS50011">
    <property type="entry name" value="PROTEIN_KINASE_DOM"/>
    <property type="match status" value="1"/>
</dbReference>
<dbReference type="GO" id="GO:0005737">
    <property type="term" value="C:cytoplasm"/>
    <property type="evidence" value="ECO:0007669"/>
    <property type="project" value="TreeGrafter"/>
</dbReference>
<accession>A0AAD8UVT0</accession>
<dbReference type="GO" id="GO:0005524">
    <property type="term" value="F:ATP binding"/>
    <property type="evidence" value="ECO:0007669"/>
    <property type="project" value="InterPro"/>
</dbReference>
<dbReference type="InterPro" id="IPR000719">
    <property type="entry name" value="Prot_kinase_dom"/>
</dbReference>
<dbReference type="PANTHER" id="PTHR44167">
    <property type="entry name" value="OVARIAN-SPECIFIC SERINE/THREONINE-PROTEIN KINASE LOK-RELATED"/>
    <property type="match status" value="1"/>
</dbReference>
<dbReference type="SMART" id="SM00220">
    <property type="entry name" value="S_TKc"/>
    <property type="match status" value="1"/>
</dbReference>
<protein>
    <recommendedName>
        <fullName evidence="1">Protein kinase domain-containing protein</fullName>
    </recommendedName>
</protein>
<dbReference type="AlphaFoldDB" id="A0AAD8UVT0"/>
<dbReference type="InterPro" id="IPR008271">
    <property type="entry name" value="Ser/Thr_kinase_AS"/>
</dbReference>
<dbReference type="EMBL" id="JAVEPI010000001">
    <property type="protein sequence ID" value="KAK1444733.1"/>
    <property type="molecule type" value="Genomic_DNA"/>
</dbReference>
<keyword evidence="3" id="KW-1185">Reference proteome</keyword>
<evidence type="ECO:0000259" key="1">
    <source>
        <dbReference type="PROSITE" id="PS50011"/>
    </source>
</evidence>
<dbReference type="Gene3D" id="1.10.510.10">
    <property type="entry name" value="Transferase(Phosphotransferase) domain 1"/>
    <property type="match status" value="1"/>
</dbReference>
<sequence>MNRSEYDVAEVPYLSWIRDYERCSSGGTLSHSAHLMSPACKRRFHSGAVRDSGDDRFVPLSYSPSSFTCRVRKVREENAGHKGDVFMTSNRNGVSVTNPTRGMTSVSCATSVNAWSGTSREECHRSVSPKLCIAHSVNSTPSNRIKEVENKHWPPSSLEVFCEEDDYTEVNFTEYRDIYDCMGPVMFQTPLVDGLKSPLAELRMMKDPNSVLISQNSTQRVVYNAFWLPKKYPNIALKVAVKSVKDGNIRDGRSIKREIGCHLYIYQRIMAAVREGRMVSPIATDDWPTSELLGYYLDKKNPGMSVLVTRKLFGPDFFDIVRSECYPRFASKNMKLYELNKLDWCIIALERIAQISELGIRHNDIKPDNIVLDMHEADGMKRVDVKIIDLGAASMEGTKEFTGGTSWYESPEQKLLEFYTKKHHNIKRAQTVEIDRSSDAWGAGHSIIEVLLGRRMVDYLGEPNGKGAPELIDPPQDTDEPESDRLWWNRDEYWTIPPQLWLEKMRSVLQMDSPSQRFPICAKAARYVYDKLMHVDPRKRESVRRVAEGLRRIARNEIARHL</sequence>
<dbReference type="GO" id="GO:0044773">
    <property type="term" value="P:mitotic DNA damage checkpoint signaling"/>
    <property type="evidence" value="ECO:0007669"/>
    <property type="project" value="TreeGrafter"/>
</dbReference>